<dbReference type="EMBL" id="OCNJ01000002">
    <property type="protein sequence ID" value="SOD91615.1"/>
    <property type="molecule type" value="Genomic_DNA"/>
</dbReference>
<dbReference type="SUPFAM" id="SSF55811">
    <property type="entry name" value="Nudix"/>
    <property type="match status" value="1"/>
</dbReference>
<evidence type="ECO:0000256" key="1">
    <source>
        <dbReference type="SAM" id="MobiDB-lite"/>
    </source>
</evidence>
<dbReference type="Gene3D" id="2.20.70.10">
    <property type="match status" value="1"/>
</dbReference>
<organism evidence="3 4">
    <name type="scientific">Caenispirillum bisanense</name>
    <dbReference type="NCBI Taxonomy" id="414052"/>
    <lineage>
        <taxon>Bacteria</taxon>
        <taxon>Pseudomonadati</taxon>
        <taxon>Pseudomonadota</taxon>
        <taxon>Alphaproteobacteria</taxon>
        <taxon>Rhodospirillales</taxon>
        <taxon>Novispirillaceae</taxon>
        <taxon>Caenispirillum</taxon>
    </lineage>
</organism>
<protein>
    <submittedName>
        <fullName evidence="3">ADP-ribose pyrophosphatase YjhB, NUDIX family</fullName>
    </submittedName>
</protein>
<proteinExistence type="predicted"/>
<dbReference type="Pfam" id="PF00293">
    <property type="entry name" value="NUDIX"/>
    <property type="match status" value="1"/>
</dbReference>
<sequence length="193" mass="21383">MKPMTGSERTPSMSDLTDAPRGPVVERVPAGDERLRLVCDDCGFIAYENPKIIVGAVVTHGDRYLLARRAIEPRKGFWTIPAGFMELNETAEAGAAREVWEEARARVTVGPLLGVYSLTHISQVHLIYRAEMIDADHAAGPESLEVALLTWDEIPWDDLAFPSVVWALEAQRRSVGRSDFAPEGAPERPHRPE</sequence>
<dbReference type="InterPro" id="IPR015797">
    <property type="entry name" value="NUDIX_hydrolase-like_dom_sf"/>
</dbReference>
<feature type="domain" description="Nudix hydrolase" evidence="2">
    <location>
        <begin position="49"/>
        <end position="172"/>
    </location>
</feature>
<reference evidence="3 4" key="1">
    <citation type="submission" date="2017-09" db="EMBL/GenBank/DDBJ databases">
        <authorList>
            <person name="Ehlers B."/>
            <person name="Leendertz F.H."/>
        </authorList>
    </citation>
    <scope>NUCLEOTIDE SEQUENCE [LARGE SCALE GENOMIC DNA]</scope>
    <source>
        <strain evidence="3 4">USBA 140</strain>
    </source>
</reference>
<gene>
    <name evidence="3" type="ORF">SAMN05421508_10219</name>
</gene>
<dbReference type="Proteomes" id="UP000219621">
    <property type="component" value="Unassembled WGS sequence"/>
</dbReference>
<dbReference type="GO" id="GO:0003824">
    <property type="term" value="F:catalytic activity"/>
    <property type="evidence" value="ECO:0007669"/>
    <property type="project" value="UniProtKB-ARBA"/>
</dbReference>
<accession>A0A286G7Z1</accession>
<evidence type="ECO:0000313" key="4">
    <source>
        <dbReference type="Proteomes" id="UP000219621"/>
    </source>
</evidence>
<dbReference type="CDD" id="cd04511">
    <property type="entry name" value="NUDIX_Hydrolase"/>
    <property type="match status" value="1"/>
</dbReference>
<dbReference type="Gene3D" id="3.90.79.10">
    <property type="entry name" value="Nucleoside Triphosphate Pyrophosphohydrolase"/>
    <property type="match status" value="1"/>
</dbReference>
<dbReference type="PANTHER" id="PTHR43222">
    <property type="entry name" value="NUDIX HYDROLASE 23"/>
    <property type="match status" value="1"/>
</dbReference>
<dbReference type="Pfam" id="PF14803">
    <property type="entry name" value="Zn_ribbon_Nudix"/>
    <property type="match status" value="1"/>
</dbReference>
<dbReference type="AlphaFoldDB" id="A0A286G7Z1"/>
<dbReference type="InterPro" id="IPR000086">
    <property type="entry name" value="NUDIX_hydrolase_dom"/>
</dbReference>
<feature type="region of interest" description="Disordered" evidence="1">
    <location>
        <begin position="1"/>
        <end position="24"/>
    </location>
</feature>
<evidence type="ECO:0000259" key="2">
    <source>
        <dbReference type="PROSITE" id="PS51462"/>
    </source>
</evidence>
<dbReference type="PANTHER" id="PTHR43222:SF2">
    <property type="entry name" value="NUDIX HYDROLASE 23, CHLOROPLASTIC"/>
    <property type="match status" value="1"/>
</dbReference>
<keyword evidence="4" id="KW-1185">Reference proteome</keyword>
<name>A0A286G7Z1_9PROT</name>
<evidence type="ECO:0000313" key="3">
    <source>
        <dbReference type="EMBL" id="SOD91615.1"/>
    </source>
</evidence>
<dbReference type="PROSITE" id="PS51462">
    <property type="entry name" value="NUDIX"/>
    <property type="match status" value="1"/>
</dbReference>
<dbReference type="InterPro" id="IPR029401">
    <property type="entry name" value="Nudix_N"/>
</dbReference>